<dbReference type="Proteomes" id="UP000045285">
    <property type="component" value="Unassembled WGS sequence"/>
</dbReference>
<accession>A0A090E6B2</accession>
<dbReference type="AlphaFoldDB" id="A0A090E6B2"/>
<dbReference type="EMBL" id="CCMZ01000047">
    <property type="protein sequence ID" value="CDX25172.1"/>
    <property type="molecule type" value="Genomic_DNA"/>
</dbReference>
<keyword evidence="1" id="KW-0472">Membrane</keyword>
<organism evidence="2 3">
    <name type="scientific">Mesorhizobium plurifarium</name>
    <dbReference type="NCBI Taxonomy" id="69974"/>
    <lineage>
        <taxon>Bacteria</taxon>
        <taxon>Pseudomonadati</taxon>
        <taxon>Pseudomonadota</taxon>
        <taxon>Alphaproteobacteria</taxon>
        <taxon>Hyphomicrobiales</taxon>
        <taxon>Phyllobacteriaceae</taxon>
        <taxon>Mesorhizobium</taxon>
    </lineage>
</organism>
<keyword evidence="1" id="KW-0812">Transmembrane</keyword>
<protein>
    <submittedName>
        <fullName evidence="2">Uncharacterized protein</fullName>
    </submittedName>
</protein>
<keyword evidence="1" id="KW-1133">Transmembrane helix</keyword>
<keyword evidence="3" id="KW-1185">Reference proteome</keyword>
<sequence length="77" mass="8320">MLGEFSIPPKFSLRCWPPELAGPHWAGALAGIIAGMLIGILIELFFVRRMPATHRCRVPSASDGSACPSMWQSPNLG</sequence>
<reference evidence="3" key="1">
    <citation type="submission" date="2014-08" db="EMBL/GenBank/DDBJ databases">
        <authorList>
            <person name="Moulin L."/>
        </authorList>
    </citation>
    <scope>NUCLEOTIDE SEQUENCE [LARGE SCALE GENOMIC DNA]</scope>
</reference>
<proteinExistence type="predicted"/>
<evidence type="ECO:0000313" key="3">
    <source>
        <dbReference type="Proteomes" id="UP000045285"/>
    </source>
</evidence>
<evidence type="ECO:0000313" key="2">
    <source>
        <dbReference type="EMBL" id="CDX25172.1"/>
    </source>
</evidence>
<feature type="transmembrane region" description="Helical" evidence="1">
    <location>
        <begin position="25"/>
        <end position="47"/>
    </location>
</feature>
<evidence type="ECO:0000256" key="1">
    <source>
        <dbReference type="SAM" id="Phobius"/>
    </source>
</evidence>
<gene>
    <name evidence="2" type="ORF">MPL3356_510006</name>
</gene>
<name>A0A090E6B2_MESPL</name>